<evidence type="ECO:0000256" key="2">
    <source>
        <dbReference type="ARBA" id="ARBA00022603"/>
    </source>
</evidence>
<keyword evidence="7" id="KW-1185">Reference proteome</keyword>
<dbReference type="PANTHER" id="PTHR44307">
    <property type="entry name" value="PHOSPHOETHANOLAMINE METHYLTRANSFERASE"/>
    <property type="match status" value="1"/>
</dbReference>
<proteinExistence type="predicted"/>
<dbReference type="GO" id="GO:0008757">
    <property type="term" value="F:S-adenosylmethionine-dependent methyltransferase activity"/>
    <property type="evidence" value="ECO:0007669"/>
    <property type="project" value="InterPro"/>
</dbReference>
<comment type="pathway">
    <text evidence="4">Phospholipid metabolism.</text>
</comment>
<evidence type="ECO:0000259" key="5">
    <source>
        <dbReference type="Pfam" id="PF08241"/>
    </source>
</evidence>
<dbReference type="EMBL" id="JAEHOI010000004">
    <property type="protein sequence ID" value="MBK0421419.1"/>
    <property type="molecule type" value="Genomic_DNA"/>
</dbReference>
<dbReference type="InterPro" id="IPR016461">
    <property type="entry name" value="COMT-like"/>
</dbReference>
<dbReference type="GO" id="GO:0032259">
    <property type="term" value="P:methylation"/>
    <property type="evidence" value="ECO:0007669"/>
    <property type="project" value="UniProtKB-KW"/>
</dbReference>
<gene>
    <name evidence="6" type="ORF">JD292_04945</name>
</gene>
<evidence type="ECO:0000256" key="3">
    <source>
        <dbReference type="ARBA" id="ARBA00022679"/>
    </source>
</evidence>
<dbReference type="InterPro" id="IPR013216">
    <property type="entry name" value="Methyltransf_11"/>
</dbReference>
<dbReference type="InterPro" id="IPR029063">
    <property type="entry name" value="SAM-dependent_MTases_sf"/>
</dbReference>
<keyword evidence="3" id="KW-0808">Transferase</keyword>
<dbReference type="Proteomes" id="UP000618733">
    <property type="component" value="Unassembled WGS sequence"/>
</dbReference>
<dbReference type="CDD" id="cd02440">
    <property type="entry name" value="AdoMet_MTases"/>
    <property type="match status" value="1"/>
</dbReference>
<dbReference type="Pfam" id="PF08241">
    <property type="entry name" value="Methyltransf_11"/>
    <property type="match status" value="1"/>
</dbReference>
<dbReference type="PANTHER" id="PTHR44307:SF2">
    <property type="entry name" value="PHOSPHOETHANOLAMINE METHYLTRANSFERASE ISOFORM X1"/>
    <property type="match status" value="1"/>
</dbReference>
<evidence type="ECO:0000313" key="6">
    <source>
        <dbReference type="EMBL" id="MBK0421419.1"/>
    </source>
</evidence>
<evidence type="ECO:0000256" key="4">
    <source>
        <dbReference type="ARBA" id="ARBA00025707"/>
    </source>
</evidence>
<feature type="domain" description="Methyltransferase type 11" evidence="5">
    <location>
        <begin position="39"/>
        <end position="133"/>
    </location>
</feature>
<accession>A0A934QDV2</accession>
<keyword evidence="2 6" id="KW-0489">Methyltransferase</keyword>
<dbReference type="Gene3D" id="3.40.50.150">
    <property type="entry name" value="Vaccinia Virus protein VP39"/>
    <property type="match status" value="1"/>
</dbReference>
<evidence type="ECO:0000313" key="7">
    <source>
        <dbReference type="Proteomes" id="UP000618733"/>
    </source>
</evidence>
<dbReference type="PROSITE" id="PS51683">
    <property type="entry name" value="SAM_OMT_II"/>
    <property type="match status" value="1"/>
</dbReference>
<dbReference type="SUPFAM" id="SSF53335">
    <property type="entry name" value="S-adenosyl-L-methionine-dependent methyltransferases"/>
    <property type="match status" value="1"/>
</dbReference>
<protein>
    <submittedName>
        <fullName evidence="6">Methyltransferase domain-containing protein</fullName>
    </submittedName>
</protein>
<organism evidence="6 7">
    <name type="scientific">Leucobacter edaphi</name>
    <dbReference type="NCBI Taxonomy" id="2796472"/>
    <lineage>
        <taxon>Bacteria</taxon>
        <taxon>Bacillati</taxon>
        <taxon>Actinomycetota</taxon>
        <taxon>Actinomycetes</taxon>
        <taxon>Micrococcales</taxon>
        <taxon>Microbacteriaceae</taxon>
        <taxon>Leucobacter</taxon>
    </lineage>
</organism>
<comment type="caution">
    <text evidence="6">The sequence shown here is derived from an EMBL/GenBank/DDBJ whole genome shotgun (WGS) entry which is preliminary data.</text>
</comment>
<evidence type="ECO:0000256" key="1">
    <source>
        <dbReference type="ARBA" id="ARBA00005189"/>
    </source>
</evidence>
<reference evidence="6" key="1">
    <citation type="submission" date="2020-12" db="EMBL/GenBank/DDBJ databases">
        <title>Leucobacter sp. CAS2, isolated from Chromium sludge.</title>
        <authorList>
            <person name="Xu Z."/>
        </authorList>
    </citation>
    <scope>NUCLEOTIDE SEQUENCE</scope>
    <source>
        <strain evidence="6">CSA2</strain>
    </source>
</reference>
<comment type="pathway">
    <text evidence="1">Lipid metabolism.</text>
</comment>
<dbReference type="AlphaFoldDB" id="A0A934QDV2"/>
<sequence>MAGHWLLARLGKRVLRPGGRELTERMLDAAMITDSDIVELAPGLGRTAQEIIRRGPRSYRGIDTDPAAVEHTNRRLGGAGTVTQADAANTGLPDASADIVFGEAMLTMQSDRAKLEMMTEAFRILKPGGRYVIHELGLTPDGLDDATKQEIQRALAKSIKVNARPLTSEEWRALLTRAGFTVREDTRFAPMRLLQPRRIIADEGISGALRFARNLMSMPEERSRVLGMRRTFHEHQKALTAVGIVAEKPR</sequence>
<name>A0A934QDV2_9MICO</name>